<keyword evidence="6" id="KW-0732">Signal</keyword>
<dbReference type="SUPFAM" id="SSF55073">
    <property type="entry name" value="Nucleotide cyclase"/>
    <property type="match status" value="1"/>
</dbReference>
<evidence type="ECO:0000256" key="13">
    <source>
        <dbReference type="ARBA" id="ARBA00023239"/>
    </source>
</evidence>
<keyword evidence="13 15" id="KW-0456">Lyase</keyword>
<feature type="transmembrane region" description="Helical" evidence="17">
    <location>
        <begin position="513"/>
        <end position="536"/>
    </location>
</feature>
<name>A0A158Q3Q2_DRAME</name>
<comment type="similarity">
    <text evidence="15">Belongs to the adenylyl cyclase class-4/guanylyl cyclase family.</text>
</comment>
<evidence type="ECO:0000256" key="5">
    <source>
        <dbReference type="ARBA" id="ARBA00022692"/>
    </source>
</evidence>
<dbReference type="GO" id="GO:0035556">
    <property type="term" value="P:intracellular signal transduction"/>
    <property type="evidence" value="ECO:0007669"/>
    <property type="project" value="InterPro"/>
</dbReference>
<organism evidence="21 23">
    <name type="scientific">Dracunculus medinensis</name>
    <name type="common">Guinea worm</name>
    <dbReference type="NCBI Taxonomy" id="318479"/>
    <lineage>
        <taxon>Eukaryota</taxon>
        <taxon>Metazoa</taxon>
        <taxon>Ecdysozoa</taxon>
        <taxon>Nematoda</taxon>
        <taxon>Chromadorea</taxon>
        <taxon>Rhabditida</taxon>
        <taxon>Spirurina</taxon>
        <taxon>Dracunculoidea</taxon>
        <taxon>Dracunculidae</taxon>
        <taxon>Dracunculus</taxon>
    </lineage>
</organism>
<comment type="catalytic activity">
    <reaction evidence="1 16">
        <text>GTP = 3',5'-cyclic GMP + diphosphate</text>
        <dbReference type="Rhea" id="RHEA:13665"/>
        <dbReference type="ChEBI" id="CHEBI:33019"/>
        <dbReference type="ChEBI" id="CHEBI:37565"/>
        <dbReference type="ChEBI" id="CHEBI:57746"/>
        <dbReference type="EC" id="4.6.1.2"/>
    </reaction>
</comment>
<dbReference type="PROSITE" id="PS50011">
    <property type="entry name" value="PROTEIN_KINASE_DOM"/>
    <property type="match status" value="1"/>
</dbReference>
<sequence>MKFIEKIKFDYIFFFLLAIRNTQSRTRKSKPYTEFPINIVVGLPSNEGNVFRNPFRLTIPKSQPVFDVAIDDIYSIYRLLPEKSLSISYVDTNLSDAIGPQRIIERYCDRTMDAVMGMSYVYALAPVARMSQFWDKGVPVFTTSAMVDELGDKKQFPLLTRLMGTYKTIANTVLQIVDRLGWTHCHFFFHDESANRMVLGRSECFFSLNAIKNAFNQKRKVVWTVNMFDERETSQQRYKEMLITASMKTNVIILCASPDTVREIMLAAYELGMATSGEYVFINIDVSTGSHAEKPWIRANETNSPENEKAKQAYRALKTISLRRSDLDEYKNFESRVKERAEKKYNYSAKNGKEYETYNYLQMNNFISAFYDAVLLYAIALNETLTEGLDPRNGHNITSKMWSRTFVGITGNVSIDENGDRYSDYSLLDLDPQQEKFVEGVRRQNYSTALASLLIRRGAPSGGSWLQLEVAYYSGASNELKQVTEFHWVGGRPPKDSPICGWDHSKCPEGYPFYVYLLSGSAVFIMVLMSGFIYFWRRYRLEAELAAMSWKIRWEDLNGDESKKEKKKSKRSRKVHGYQYESEALLRTNSRSSIGSDKKSSSSSATRKISAMIDRKFSIFTRKKFSPPLPNRTTDQPIVNHNHANAVRNISLTPYSANNEGVHFKDIDIESAHRRISSPLSLDFDGNSKKKKSLNDDEYEMQTKKSISLRNRKLSFAGLSIKSGGSVETIQMQNNTQIYTKTAIYKGTIVAVKKLNIDPKKYPKLELSRSILMEFKRIKDLQHDHITRFTGACVDCPHYCLVQEYCPKGSLEDILENEKIELDKMMKYSLLHDLVKGMYFLHGSFVGSHGKLKSSNCVVDSRFVLKVTDFGFHQLHALEEENIEEIGEHAFYKKKMWTAPEILRNPGAYPPNGTKSGDAYSFAVILHEMLFRKGAFYRNDEPSPKEIYDLVRKVPGFDEELYRPEIFESALNDDQMEPNLINLMINCWAEDPHDRPDFSVIRKVVRSLNKTNETSNLVDNLLKRMEQYANNLEGLVEERTQEYFAEKKKVEDLLHQLLPRSVADQLISGQAVQAEAFDSVTIYFSDIVGFTALSSMSTPMQVVTLLNDLYMAFDGVVDNFKVYKVETIGDAYMVVSGLPEKHDKHASEIARMSLALLHKVKTFVIRHRPNEQLKLRIGIHSGSVVAGVVGCKMPRYCLFGDTVNTSSRMESNGLPLRIHVSSQTKEILDKDSGFRLVLRGEVEMKGKGKQITYWLKGYKDQNVPDFGPEYAID</sequence>
<keyword evidence="5 17" id="KW-0812">Transmembrane</keyword>
<evidence type="ECO:0000256" key="9">
    <source>
        <dbReference type="ARBA" id="ARBA00023134"/>
    </source>
</evidence>
<dbReference type="Pfam" id="PF01094">
    <property type="entry name" value="ANF_receptor"/>
    <property type="match status" value="1"/>
</dbReference>
<dbReference type="InterPro" id="IPR050401">
    <property type="entry name" value="Cyclic_nucleotide_synthase"/>
</dbReference>
<proteinExistence type="inferred from homology"/>
<dbReference type="InterPro" id="IPR001245">
    <property type="entry name" value="Ser-Thr/Tyr_kinase_cat_dom"/>
</dbReference>
<evidence type="ECO:0000256" key="1">
    <source>
        <dbReference type="ARBA" id="ARBA00001436"/>
    </source>
</evidence>
<dbReference type="PRINTS" id="PR00255">
    <property type="entry name" value="NATPEPTIDER"/>
</dbReference>
<keyword evidence="11" id="KW-0675">Receptor</keyword>
<dbReference type="AlphaFoldDB" id="A0A158Q3Q2"/>
<evidence type="ECO:0000256" key="16">
    <source>
        <dbReference type="RuleBase" id="RU003431"/>
    </source>
</evidence>
<evidence type="ECO:0000256" key="2">
    <source>
        <dbReference type="ARBA" id="ARBA00004251"/>
    </source>
</evidence>
<keyword evidence="10 17" id="KW-0472">Membrane</keyword>
<dbReference type="InterPro" id="IPR018297">
    <property type="entry name" value="A/G_cyclase_CS"/>
</dbReference>
<dbReference type="InterPro" id="IPR001170">
    <property type="entry name" value="ANPR/GUC"/>
</dbReference>
<dbReference type="Gene3D" id="3.30.70.1230">
    <property type="entry name" value="Nucleotide cyclase"/>
    <property type="match status" value="1"/>
</dbReference>
<dbReference type="FunFam" id="3.30.70.1230:FF:000004">
    <property type="entry name" value="Guanylate cyclase"/>
    <property type="match status" value="1"/>
</dbReference>
<evidence type="ECO:0000313" key="21">
    <source>
        <dbReference type="Proteomes" id="UP000038040"/>
    </source>
</evidence>
<dbReference type="GO" id="GO:0005525">
    <property type="term" value="F:GTP binding"/>
    <property type="evidence" value="ECO:0007669"/>
    <property type="project" value="UniProtKB-KW"/>
</dbReference>
<evidence type="ECO:0000259" key="18">
    <source>
        <dbReference type="PROSITE" id="PS50011"/>
    </source>
</evidence>
<evidence type="ECO:0000256" key="15">
    <source>
        <dbReference type="RuleBase" id="RU000405"/>
    </source>
</evidence>
<evidence type="ECO:0000256" key="4">
    <source>
        <dbReference type="ARBA" id="ARBA00022475"/>
    </source>
</evidence>
<keyword evidence="4" id="KW-1003">Cell membrane</keyword>
<dbReference type="Proteomes" id="UP000274756">
    <property type="component" value="Unassembled WGS sequence"/>
</dbReference>
<dbReference type="SMART" id="SM00044">
    <property type="entry name" value="CYCc"/>
    <property type="match status" value="1"/>
</dbReference>
<dbReference type="InterPro" id="IPR029787">
    <property type="entry name" value="Nucleotide_cyclase"/>
</dbReference>
<evidence type="ECO:0000256" key="12">
    <source>
        <dbReference type="ARBA" id="ARBA00023180"/>
    </source>
</evidence>
<evidence type="ECO:0000256" key="10">
    <source>
        <dbReference type="ARBA" id="ARBA00023136"/>
    </source>
</evidence>
<dbReference type="SUPFAM" id="SSF56112">
    <property type="entry name" value="Protein kinase-like (PK-like)"/>
    <property type="match status" value="1"/>
</dbReference>
<dbReference type="InterPro" id="IPR028082">
    <property type="entry name" value="Peripla_BP_I"/>
</dbReference>
<evidence type="ECO:0000256" key="8">
    <source>
        <dbReference type="ARBA" id="ARBA00022989"/>
    </source>
</evidence>
<evidence type="ECO:0000259" key="19">
    <source>
        <dbReference type="PROSITE" id="PS50125"/>
    </source>
</evidence>
<keyword evidence="14 16" id="KW-0141">cGMP biosynthesis</keyword>
<dbReference type="InterPro" id="IPR001054">
    <property type="entry name" value="A/G_cyclase"/>
</dbReference>
<keyword evidence="22" id="KW-1185">Reference proteome</keyword>
<evidence type="ECO:0000256" key="11">
    <source>
        <dbReference type="ARBA" id="ARBA00023170"/>
    </source>
</evidence>
<dbReference type="EMBL" id="UYYG01000001">
    <property type="protein sequence ID" value="VDN50135.1"/>
    <property type="molecule type" value="Genomic_DNA"/>
</dbReference>
<dbReference type="PROSITE" id="PS00452">
    <property type="entry name" value="GUANYLATE_CYCLASE_1"/>
    <property type="match status" value="1"/>
</dbReference>
<dbReference type="EC" id="4.6.1.2" evidence="3 16"/>
<dbReference type="GO" id="GO:0004016">
    <property type="term" value="F:adenylate cyclase activity"/>
    <property type="evidence" value="ECO:0007669"/>
    <property type="project" value="TreeGrafter"/>
</dbReference>
<dbReference type="GO" id="GO:0004383">
    <property type="term" value="F:guanylate cyclase activity"/>
    <property type="evidence" value="ECO:0007669"/>
    <property type="project" value="UniProtKB-EC"/>
</dbReference>
<reference evidence="20 22" key="2">
    <citation type="submission" date="2018-11" db="EMBL/GenBank/DDBJ databases">
        <authorList>
            <consortium name="Pathogen Informatics"/>
        </authorList>
    </citation>
    <scope>NUCLEOTIDE SEQUENCE [LARGE SCALE GENOMIC DNA]</scope>
</reference>
<dbReference type="WBParaSite" id="DME_0000287901-mRNA-1">
    <property type="protein sequence ID" value="DME_0000287901-mRNA-1"/>
    <property type="gene ID" value="DME_0000287901"/>
</dbReference>
<evidence type="ECO:0000256" key="17">
    <source>
        <dbReference type="SAM" id="Phobius"/>
    </source>
</evidence>
<accession>A0A158Q3Q2</accession>
<dbReference type="Pfam" id="PF07714">
    <property type="entry name" value="PK_Tyr_Ser-Thr"/>
    <property type="match status" value="1"/>
</dbReference>
<feature type="domain" description="Guanylate cyclase" evidence="19">
    <location>
        <begin position="1081"/>
        <end position="1210"/>
    </location>
</feature>
<evidence type="ECO:0000256" key="14">
    <source>
        <dbReference type="ARBA" id="ARBA00023293"/>
    </source>
</evidence>
<dbReference type="FunFam" id="1.10.510.10:FF:000420">
    <property type="entry name" value="Guanylate cyclase"/>
    <property type="match status" value="1"/>
</dbReference>
<keyword evidence="7" id="KW-0547">Nucleotide-binding</keyword>
<evidence type="ECO:0000256" key="7">
    <source>
        <dbReference type="ARBA" id="ARBA00022741"/>
    </source>
</evidence>
<dbReference type="InterPro" id="IPR011009">
    <property type="entry name" value="Kinase-like_dom_sf"/>
</dbReference>
<comment type="subcellular location">
    <subcellularLocation>
        <location evidence="2">Cell membrane</location>
        <topology evidence="2">Single-pass type I membrane protein</topology>
    </subcellularLocation>
</comment>
<feature type="domain" description="Protein kinase" evidence="18">
    <location>
        <begin position="716"/>
        <end position="1008"/>
    </location>
</feature>
<dbReference type="Proteomes" id="UP000038040">
    <property type="component" value="Unplaced"/>
</dbReference>
<dbReference type="STRING" id="318479.A0A158Q3Q2"/>
<evidence type="ECO:0000256" key="6">
    <source>
        <dbReference type="ARBA" id="ARBA00022729"/>
    </source>
</evidence>
<dbReference type="PROSITE" id="PS50125">
    <property type="entry name" value="GUANYLATE_CYCLASE_2"/>
    <property type="match status" value="1"/>
</dbReference>
<dbReference type="SUPFAM" id="SSF53822">
    <property type="entry name" value="Periplasmic binding protein-like I"/>
    <property type="match status" value="1"/>
</dbReference>
<evidence type="ECO:0000256" key="3">
    <source>
        <dbReference type="ARBA" id="ARBA00012202"/>
    </source>
</evidence>
<dbReference type="Gene3D" id="3.40.50.2300">
    <property type="match status" value="2"/>
</dbReference>
<keyword evidence="12" id="KW-0325">Glycoprotein</keyword>
<gene>
    <name evidence="20" type="ORF">DME_LOCUS108</name>
</gene>
<dbReference type="InterPro" id="IPR001828">
    <property type="entry name" value="ANF_lig-bd_rcpt"/>
</dbReference>
<keyword evidence="9" id="KW-0342">GTP-binding</keyword>
<dbReference type="GO" id="GO:0005886">
    <property type="term" value="C:plasma membrane"/>
    <property type="evidence" value="ECO:0007669"/>
    <property type="project" value="UniProtKB-SubCell"/>
</dbReference>
<evidence type="ECO:0000313" key="23">
    <source>
        <dbReference type="WBParaSite" id="DME_0000287901-mRNA-1"/>
    </source>
</evidence>
<keyword evidence="8 17" id="KW-1133">Transmembrane helix</keyword>
<dbReference type="Pfam" id="PF00211">
    <property type="entry name" value="Guanylate_cyc"/>
    <property type="match status" value="1"/>
</dbReference>
<dbReference type="GO" id="GO:0004672">
    <property type="term" value="F:protein kinase activity"/>
    <property type="evidence" value="ECO:0007669"/>
    <property type="project" value="InterPro"/>
</dbReference>
<evidence type="ECO:0000313" key="20">
    <source>
        <dbReference type="EMBL" id="VDN50135.1"/>
    </source>
</evidence>
<dbReference type="InterPro" id="IPR000719">
    <property type="entry name" value="Prot_kinase_dom"/>
</dbReference>
<dbReference type="PANTHER" id="PTHR11920">
    <property type="entry name" value="GUANYLYL CYCLASE"/>
    <property type="match status" value="1"/>
</dbReference>
<reference evidence="23" key="1">
    <citation type="submission" date="2016-04" db="UniProtKB">
        <authorList>
            <consortium name="WormBaseParasite"/>
        </authorList>
    </citation>
    <scope>IDENTIFICATION</scope>
</reference>
<dbReference type="GO" id="GO:0005524">
    <property type="term" value="F:ATP binding"/>
    <property type="evidence" value="ECO:0007669"/>
    <property type="project" value="InterPro"/>
</dbReference>
<dbReference type="OrthoDB" id="1890790at2759"/>
<protein>
    <recommendedName>
        <fullName evidence="3 16">Guanylate cyclase</fullName>
        <ecNumber evidence="3 16">4.6.1.2</ecNumber>
    </recommendedName>
</protein>
<dbReference type="Gene3D" id="1.10.510.10">
    <property type="entry name" value="Transferase(Phosphotransferase) domain 1"/>
    <property type="match status" value="1"/>
</dbReference>
<evidence type="ECO:0000313" key="22">
    <source>
        <dbReference type="Proteomes" id="UP000274756"/>
    </source>
</evidence>
<dbReference type="CDD" id="cd07302">
    <property type="entry name" value="CHD"/>
    <property type="match status" value="1"/>
</dbReference>
<dbReference type="GO" id="GO:0001653">
    <property type="term" value="F:peptide receptor activity"/>
    <property type="evidence" value="ECO:0007669"/>
    <property type="project" value="TreeGrafter"/>
</dbReference>
<dbReference type="GO" id="GO:0007168">
    <property type="term" value="P:receptor guanylyl cyclase signaling pathway"/>
    <property type="evidence" value="ECO:0007669"/>
    <property type="project" value="TreeGrafter"/>
</dbReference>
<dbReference type="PANTHER" id="PTHR11920:SF494">
    <property type="entry name" value="ATRIAL NATRIURETIC PEPTIDE RECEPTOR 2"/>
    <property type="match status" value="1"/>
</dbReference>